<evidence type="ECO:0000256" key="1">
    <source>
        <dbReference type="ARBA" id="ARBA00022448"/>
    </source>
</evidence>
<name>A0A6J6M6U3_9ZZZZ</name>
<organism evidence="6">
    <name type="scientific">freshwater metagenome</name>
    <dbReference type="NCBI Taxonomy" id="449393"/>
    <lineage>
        <taxon>unclassified sequences</taxon>
        <taxon>metagenomes</taxon>
        <taxon>ecological metagenomes</taxon>
    </lineage>
</organism>
<dbReference type="SUPFAM" id="SSF52540">
    <property type="entry name" value="P-loop containing nucleoside triphosphate hydrolases"/>
    <property type="match status" value="2"/>
</dbReference>
<sequence length="492" mass="53457">MSSTNSSDKSGIRLEHLRKEYGDTIALEDLNLVAHPGEILGIAGPNGAGKSTMVKILASETNQTSGTITLNGAPWDPREHKKQVAIVHQEPQLFANLTVAENILVGIEKSKYVRPKSSQVDQNLLDEVGLAEYAHRRLGSLPLAIQQRTEIAHALARSADVFLFDEPNSALTEEESGELFEWMHKLANEGKIVFLVSHRLTELATHCDRIVVIIDGKAKVEIKKNELTEERISRELMTGVASKRASLAQAGKNTKDLLQVSDWKHVDEAFKPIELSVMQGEILAVIGVEGSGGREIVRSLAGFAETTGDISMQDAKGSAVTKQVAFVSGDRSSSLFTNFSVGENLYVRLENRIKTKLRTLSKSSARAIAESAKSEFLVRAASIDTPIRSLSGGNQQKVAIASALALKPQMVALEEPTRGVDISSKAEIYKLVREYVLQGNAAVFYCTEVSEVFDSADRAAVIFDGKIKKILDVTKFNDAESLAEAISQATAS</sequence>
<evidence type="ECO:0000256" key="4">
    <source>
        <dbReference type="ARBA" id="ARBA00022840"/>
    </source>
</evidence>
<dbReference type="PROSITE" id="PS00211">
    <property type="entry name" value="ABC_TRANSPORTER_1"/>
    <property type="match status" value="1"/>
</dbReference>
<dbReference type="GO" id="GO:0016887">
    <property type="term" value="F:ATP hydrolysis activity"/>
    <property type="evidence" value="ECO:0007669"/>
    <property type="project" value="InterPro"/>
</dbReference>
<gene>
    <name evidence="6" type="ORF">UFOPK2288_00909</name>
</gene>
<feature type="domain" description="ABC transporter" evidence="5">
    <location>
        <begin position="252"/>
        <end position="489"/>
    </location>
</feature>
<dbReference type="GO" id="GO:0005524">
    <property type="term" value="F:ATP binding"/>
    <property type="evidence" value="ECO:0007669"/>
    <property type="project" value="UniProtKB-KW"/>
</dbReference>
<dbReference type="GO" id="GO:0016020">
    <property type="term" value="C:membrane"/>
    <property type="evidence" value="ECO:0007669"/>
    <property type="project" value="InterPro"/>
</dbReference>
<keyword evidence="3" id="KW-0547">Nucleotide-binding</keyword>
<proteinExistence type="predicted"/>
<evidence type="ECO:0000313" key="6">
    <source>
        <dbReference type="EMBL" id="CAB4668698.1"/>
    </source>
</evidence>
<dbReference type="InterPro" id="IPR017871">
    <property type="entry name" value="ABC_transporter-like_CS"/>
</dbReference>
<dbReference type="PANTHER" id="PTHR43790:SF9">
    <property type="entry name" value="GALACTOFURANOSE TRANSPORTER ATP-BINDING PROTEIN YTFR"/>
    <property type="match status" value="1"/>
</dbReference>
<dbReference type="InterPro" id="IPR015856">
    <property type="entry name" value="ABC_transpr_CbiO/EcfA_su"/>
</dbReference>
<dbReference type="Gene3D" id="3.40.50.300">
    <property type="entry name" value="P-loop containing nucleotide triphosphate hydrolases"/>
    <property type="match status" value="2"/>
</dbReference>
<dbReference type="GO" id="GO:0055085">
    <property type="term" value="P:transmembrane transport"/>
    <property type="evidence" value="ECO:0007669"/>
    <property type="project" value="InterPro"/>
</dbReference>
<keyword evidence="1" id="KW-0813">Transport</keyword>
<feature type="domain" description="ABC transporter" evidence="5">
    <location>
        <begin position="12"/>
        <end position="240"/>
    </location>
</feature>
<dbReference type="SMART" id="SM00382">
    <property type="entry name" value="AAA"/>
    <property type="match status" value="2"/>
</dbReference>
<dbReference type="InterPro" id="IPR027417">
    <property type="entry name" value="P-loop_NTPase"/>
</dbReference>
<dbReference type="InterPro" id="IPR050107">
    <property type="entry name" value="ABC_carbohydrate_import_ATPase"/>
</dbReference>
<accession>A0A6J6M6U3</accession>
<dbReference type="Pfam" id="PF00005">
    <property type="entry name" value="ABC_tran"/>
    <property type="match status" value="2"/>
</dbReference>
<dbReference type="InterPro" id="IPR003439">
    <property type="entry name" value="ABC_transporter-like_ATP-bd"/>
</dbReference>
<dbReference type="PANTHER" id="PTHR43790">
    <property type="entry name" value="CARBOHYDRATE TRANSPORT ATP-BINDING PROTEIN MG119-RELATED"/>
    <property type="match status" value="1"/>
</dbReference>
<evidence type="ECO:0000259" key="5">
    <source>
        <dbReference type="PROSITE" id="PS50893"/>
    </source>
</evidence>
<evidence type="ECO:0000256" key="2">
    <source>
        <dbReference type="ARBA" id="ARBA00022737"/>
    </source>
</evidence>
<reference evidence="6" key="1">
    <citation type="submission" date="2020-05" db="EMBL/GenBank/DDBJ databases">
        <authorList>
            <person name="Chiriac C."/>
            <person name="Salcher M."/>
            <person name="Ghai R."/>
            <person name="Kavagutti S V."/>
        </authorList>
    </citation>
    <scope>NUCLEOTIDE SEQUENCE</scope>
</reference>
<keyword evidence="2" id="KW-0677">Repeat</keyword>
<dbReference type="EMBL" id="CAEZWS010000047">
    <property type="protein sequence ID" value="CAB4668698.1"/>
    <property type="molecule type" value="Genomic_DNA"/>
</dbReference>
<dbReference type="CDD" id="cd03225">
    <property type="entry name" value="ABC_cobalt_CbiO_domain1"/>
    <property type="match status" value="1"/>
</dbReference>
<keyword evidence="4" id="KW-0067">ATP-binding</keyword>
<dbReference type="AlphaFoldDB" id="A0A6J6M6U3"/>
<dbReference type="PROSITE" id="PS50893">
    <property type="entry name" value="ABC_TRANSPORTER_2"/>
    <property type="match status" value="2"/>
</dbReference>
<dbReference type="InterPro" id="IPR003593">
    <property type="entry name" value="AAA+_ATPase"/>
</dbReference>
<protein>
    <submittedName>
        <fullName evidence="6">Unannotated protein</fullName>
    </submittedName>
</protein>
<evidence type="ECO:0000256" key="3">
    <source>
        <dbReference type="ARBA" id="ARBA00022741"/>
    </source>
</evidence>